<keyword evidence="1" id="KW-0812">Transmembrane</keyword>
<gene>
    <name evidence="2" type="ORF">SGGMMB4_00722</name>
</gene>
<feature type="transmembrane region" description="Helical" evidence="1">
    <location>
        <begin position="37"/>
        <end position="58"/>
    </location>
</feature>
<accession>A0A193QFM4</accession>
<reference evidence="2 3" key="1">
    <citation type="submission" date="2015-05" db="EMBL/GenBank/DDBJ databases">
        <authorList>
            <person name="Goodhead I."/>
        </authorList>
    </citation>
    <scope>NUCLEOTIDE SEQUENCE [LARGE SCALE GENOMIC DNA]</scope>
    <source>
        <strain evidence="3">morsitans</strain>
    </source>
</reference>
<evidence type="ECO:0000313" key="3">
    <source>
        <dbReference type="Proteomes" id="UP000245838"/>
    </source>
</evidence>
<keyword evidence="1" id="KW-0472">Membrane</keyword>
<evidence type="ECO:0000256" key="1">
    <source>
        <dbReference type="SAM" id="Phobius"/>
    </source>
</evidence>
<dbReference type="EMBL" id="LN854557">
    <property type="protein sequence ID" value="CRL43948.1"/>
    <property type="molecule type" value="Genomic_DNA"/>
</dbReference>
<sequence length="62" mass="6949">MAALILCFMGSSNFIINKVTAFYPCPEYIGNYPVHYFIILAYRASVVLASLLFLVDFISGLH</sequence>
<dbReference type="Proteomes" id="UP000245838">
    <property type="component" value="Chromosome sggmmb4_Chromosome"/>
</dbReference>
<dbReference type="AlphaFoldDB" id="A0A193QFM4"/>
<evidence type="ECO:0000313" key="2">
    <source>
        <dbReference type="EMBL" id="CRL43948.1"/>
    </source>
</evidence>
<protein>
    <submittedName>
        <fullName evidence="2">Uncharacterized protein</fullName>
    </submittedName>
</protein>
<name>A0A193QFM4_SODGM</name>
<keyword evidence="1" id="KW-1133">Transmembrane helix</keyword>
<proteinExistence type="predicted"/>
<organism evidence="2 3">
    <name type="scientific">Sodalis glossinidius (strain morsitans)</name>
    <dbReference type="NCBI Taxonomy" id="343509"/>
    <lineage>
        <taxon>Bacteria</taxon>
        <taxon>Pseudomonadati</taxon>
        <taxon>Pseudomonadota</taxon>
        <taxon>Gammaproteobacteria</taxon>
        <taxon>Enterobacterales</taxon>
        <taxon>Bruguierivoracaceae</taxon>
        <taxon>Sodalis</taxon>
    </lineage>
</organism>